<keyword evidence="4" id="KW-0804">Transcription</keyword>
<dbReference type="InterPro" id="IPR014284">
    <property type="entry name" value="RNA_pol_sigma-70_dom"/>
</dbReference>
<proteinExistence type="predicted"/>
<dbReference type="Pfam" id="PF04542">
    <property type="entry name" value="Sigma70_r2"/>
    <property type="match status" value="1"/>
</dbReference>
<dbReference type="NCBIfam" id="TIGR02980">
    <property type="entry name" value="SigBFG"/>
    <property type="match status" value="1"/>
</dbReference>
<dbReference type="NCBIfam" id="TIGR02937">
    <property type="entry name" value="sigma70-ECF"/>
    <property type="match status" value="1"/>
</dbReference>
<feature type="domain" description="RNA polymerase sigma-70 region 2" evidence="7">
    <location>
        <begin position="34"/>
        <end position="103"/>
    </location>
</feature>
<dbReference type="Proteomes" id="UP001500635">
    <property type="component" value="Unassembled WGS sequence"/>
</dbReference>
<dbReference type="Pfam" id="PF04539">
    <property type="entry name" value="Sigma70_r3"/>
    <property type="match status" value="1"/>
</dbReference>
<evidence type="ECO:0000256" key="1">
    <source>
        <dbReference type="ARBA" id="ARBA00023015"/>
    </source>
</evidence>
<name>A0ABP8J6F5_9ACTN</name>
<feature type="domain" description="RNA polymerase sigma-70 region 3" evidence="6">
    <location>
        <begin position="116"/>
        <end position="169"/>
    </location>
</feature>
<feature type="domain" description="RNA polymerase sigma-70 region 4" evidence="8">
    <location>
        <begin position="202"/>
        <end position="250"/>
    </location>
</feature>
<dbReference type="SUPFAM" id="SSF88946">
    <property type="entry name" value="Sigma2 domain of RNA polymerase sigma factors"/>
    <property type="match status" value="1"/>
</dbReference>
<dbReference type="EMBL" id="BAABFR010000007">
    <property type="protein sequence ID" value="GAA4385596.1"/>
    <property type="molecule type" value="Genomic_DNA"/>
</dbReference>
<dbReference type="InterPro" id="IPR014322">
    <property type="entry name" value="RNA_pol_sigma-B/F/G"/>
</dbReference>
<dbReference type="Pfam" id="PF04545">
    <property type="entry name" value="Sigma70_r4"/>
    <property type="match status" value="1"/>
</dbReference>
<evidence type="ECO:0000256" key="4">
    <source>
        <dbReference type="ARBA" id="ARBA00023163"/>
    </source>
</evidence>
<keyword evidence="2" id="KW-0731">Sigma factor</keyword>
<evidence type="ECO:0000256" key="3">
    <source>
        <dbReference type="ARBA" id="ARBA00023125"/>
    </source>
</evidence>
<evidence type="ECO:0000256" key="2">
    <source>
        <dbReference type="ARBA" id="ARBA00023082"/>
    </source>
</evidence>
<comment type="caution">
    <text evidence="9">The sequence shown here is derived from an EMBL/GenBank/DDBJ whole genome shotgun (WGS) entry which is preliminary data.</text>
</comment>
<dbReference type="InterPro" id="IPR036388">
    <property type="entry name" value="WH-like_DNA-bd_sf"/>
</dbReference>
<keyword evidence="10" id="KW-1185">Reference proteome</keyword>
<feature type="region of interest" description="Disordered" evidence="5">
    <location>
        <begin position="163"/>
        <end position="187"/>
    </location>
</feature>
<evidence type="ECO:0000259" key="7">
    <source>
        <dbReference type="Pfam" id="PF04542"/>
    </source>
</evidence>
<dbReference type="InterPro" id="IPR007627">
    <property type="entry name" value="RNA_pol_sigma70_r2"/>
</dbReference>
<dbReference type="Gene3D" id="1.20.120.1810">
    <property type="match status" value="1"/>
</dbReference>
<keyword evidence="3" id="KW-0238">DNA-binding</keyword>
<dbReference type="SUPFAM" id="SSF88659">
    <property type="entry name" value="Sigma3 and sigma4 domains of RNA polymerase sigma factors"/>
    <property type="match status" value="2"/>
</dbReference>
<dbReference type="PRINTS" id="PR00046">
    <property type="entry name" value="SIGMA70FCT"/>
</dbReference>
<evidence type="ECO:0000259" key="6">
    <source>
        <dbReference type="Pfam" id="PF04539"/>
    </source>
</evidence>
<feature type="region of interest" description="Disordered" evidence="5">
    <location>
        <begin position="1"/>
        <end position="29"/>
    </location>
</feature>
<dbReference type="InterPro" id="IPR007630">
    <property type="entry name" value="RNA_pol_sigma70_r4"/>
</dbReference>
<dbReference type="CDD" id="cd06171">
    <property type="entry name" value="Sigma70_r4"/>
    <property type="match status" value="1"/>
</dbReference>
<evidence type="ECO:0000313" key="9">
    <source>
        <dbReference type="EMBL" id="GAA4385596.1"/>
    </source>
</evidence>
<dbReference type="RefSeq" id="WP_344991055.1">
    <property type="nucleotide sequence ID" value="NZ_BAABFR010000007.1"/>
</dbReference>
<gene>
    <name evidence="9" type="ORF">GCM10023147_07530</name>
</gene>
<sequence>MAWSRDDARTGTALRALADSDPQSDTHRSARDDLIVAHLGLAESIAWRFDGRGEAHDDLVQVARIGLVNAADRFDPTKGPDFLAFAVPTMMGEIRRHFRDTAWALRVPRRLQELSLAVAKSTAELSQDLGRAPTPRELAVHLDVAVSDVLEALSADNAYHALSTDAPARESDTSPDRPLGETVGTDDPELEVVEDRMLLRSALADLPERERQILRLRFIDNMTQSRIAERVGISQMHVSRILSATLRELRDRLPESGA</sequence>
<dbReference type="InterPro" id="IPR013324">
    <property type="entry name" value="RNA_pol_sigma_r3/r4-like"/>
</dbReference>
<evidence type="ECO:0000256" key="5">
    <source>
        <dbReference type="SAM" id="MobiDB-lite"/>
    </source>
</evidence>
<evidence type="ECO:0000259" key="8">
    <source>
        <dbReference type="Pfam" id="PF04545"/>
    </source>
</evidence>
<dbReference type="PANTHER" id="PTHR30385">
    <property type="entry name" value="SIGMA FACTOR F FLAGELLAR"/>
    <property type="match status" value="1"/>
</dbReference>
<reference evidence="10" key="1">
    <citation type="journal article" date="2019" name="Int. J. Syst. Evol. Microbiol.">
        <title>The Global Catalogue of Microorganisms (GCM) 10K type strain sequencing project: providing services to taxonomists for standard genome sequencing and annotation.</title>
        <authorList>
            <consortium name="The Broad Institute Genomics Platform"/>
            <consortium name="The Broad Institute Genome Sequencing Center for Infectious Disease"/>
            <person name="Wu L."/>
            <person name="Ma J."/>
        </authorList>
    </citation>
    <scope>NUCLEOTIDE SEQUENCE [LARGE SCALE GENOMIC DNA]</scope>
    <source>
        <strain evidence="10">JCM 17688</strain>
    </source>
</reference>
<evidence type="ECO:0000313" key="10">
    <source>
        <dbReference type="Proteomes" id="UP001500635"/>
    </source>
</evidence>
<dbReference type="InterPro" id="IPR000943">
    <property type="entry name" value="RNA_pol_sigma70"/>
</dbReference>
<protein>
    <submittedName>
        <fullName evidence="9">SigB/SigF/SigG family RNA polymerase sigma factor</fullName>
    </submittedName>
</protein>
<organism evidence="9 10">
    <name type="scientific">Tsukamurella soli</name>
    <dbReference type="NCBI Taxonomy" id="644556"/>
    <lineage>
        <taxon>Bacteria</taxon>
        <taxon>Bacillati</taxon>
        <taxon>Actinomycetota</taxon>
        <taxon>Actinomycetes</taxon>
        <taxon>Mycobacteriales</taxon>
        <taxon>Tsukamurellaceae</taxon>
        <taxon>Tsukamurella</taxon>
    </lineage>
</organism>
<dbReference type="InterPro" id="IPR013325">
    <property type="entry name" value="RNA_pol_sigma_r2"/>
</dbReference>
<dbReference type="Gene3D" id="1.10.10.10">
    <property type="entry name" value="Winged helix-like DNA-binding domain superfamily/Winged helix DNA-binding domain"/>
    <property type="match status" value="2"/>
</dbReference>
<feature type="compositionally biased region" description="Basic and acidic residues" evidence="5">
    <location>
        <begin position="167"/>
        <end position="179"/>
    </location>
</feature>
<keyword evidence="1" id="KW-0805">Transcription regulation</keyword>
<accession>A0ABP8J6F5</accession>
<dbReference type="InterPro" id="IPR007624">
    <property type="entry name" value="RNA_pol_sigma70_r3"/>
</dbReference>
<dbReference type="PANTHER" id="PTHR30385:SF4">
    <property type="entry name" value="RNA POLYMERASE SIGMA-E FACTOR"/>
    <property type="match status" value="1"/>
</dbReference>